<dbReference type="InterPro" id="IPR001753">
    <property type="entry name" value="Enoyl-CoA_hydra/iso"/>
</dbReference>
<feature type="signal peptide" evidence="1">
    <location>
        <begin position="1"/>
        <end position="19"/>
    </location>
</feature>
<dbReference type="AlphaFoldDB" id="A0A9N9Y0D2"/>
<dbReference type="PANTHER" id="PTHR43459">
    <property type="entry name" value="ENOYL-COA HYDRATASE"/>
    <property type="match status" value="1"/>
</dbReference>
<reference evidence="3" key="1">
    <citation type="submission" date="2019-06" db="EMBL/GenBank/DDBJ databases">
        <authorList>
            <person name="Broberg M."/>
        </authorList>
    </citation>
    <scope>NUCLEOTIDE SEQUENCE [LARGE SCALE GENOMIC DNA]</scope>
</reference>
<dbReference type="PANTHER" id="PTHR43459:SF1">
    <property type="entry name" value="EG:BACN32G11.4 PROTEIN"/>
    <property type="match status" value="1"/>
</dbReference>
<dbReference type="Pfam" id="PF00378">
    <property type="entry name" value="ECH_1"/>
    <property type="match status" value="1"/>
</dbReference>
<dbReference type="SUPFAM" id="SSF52096">
    <property type="entry name" value="ClpP/crotonase"/>
    <property type="match status" value="1"/>
</dbReference>
<comment type="caution">
    <text evidence="2">The sequence shown here is derived from an EMBL/GenBank/DDBJ whole genome shotgun (WGS) entry which is preliminary data.</text>
</comment>
<evidence type="ECO:0000313" key="2">
    <source>
        <dbReference type="EMBL" id="CAG9988333.1"/>
    </source>
</evidence>
<accession>A0A9N9Y0D2</accession>
<sequence length="297" mass="32359">MKYPSLISFILAIAASALAACQATSTGFIRVTKVTPSYWRATLSSPPFNLLNSNFYLDFYALVDQLENDQEVKVVVFDSDVPDFWISRIDIANPAPAELSSEVWWGNVTRLSNLPLITVASIRGITRGAGVELASALDVRFGSREKAVFNQIEVGFGLTPSSGMALLPMLLGRSRALEVAIGADDVDADTAAVYGWINRAIPDDSFESFVDTFARRVAGWDHDVIAVTKKLINKNAGFPTMEQWREGYEAGQVSLTKPVLQSRLPAVIKAGLGSNITFEKNLSQETLKFTGDGPFQA</sequence>
<dbReference type="PROSITE" id="PS51257">
    <property type="entry name" value="PROKAR_LIPOPROTEIN"/>
    <property type="match status" value="1"/>
</dbReference>
<gene>
    <name evidence="2" type="ORF">CBYS24578_00016559</name>
</gene>
<reference evidence="2 3" key="2">
    <citation type="submission" date="2021-10" db="EMBL/GenBank/DDBJ databases">
        <authorList>
            <person name="Piombo E."/>
        </authorList>
    </citation>
    <scope>NUCLEOTIDE SEQUENCE [LARGE SCALE GENOMIC DNA]</scope>
</reference>
<keyword evidence="3" id="KW-1185">Reference proteome</keyword>
<feature type="chain" id="PRO_5040433643" evidence="1">
    <location>
        <begin position="20"/>
        <end position="297"/>
    </location>
</feature>
<dbReference type="CDD" id="cd06558">
    <property type="entry name" value="crotonase-like"/>
    <property type="match status" value="1"/>
</dbReference>
<proteinExistence type="predicted"/>
<dbReference type="InterPro" id="IPR029045">
    <property type="entry name" value="ClpP/crotonase-like_dom_sf"/>
</dbReference>
<dbReference type="Proteomes" id="UP000754883">
    <property type="component" value="Unassembled WGS sequence"/>
</dbReference>
<name>A0A9N9Y0D2_9HYPO</name>
<evidence type="ECO:0000313" key="3">
    <source>
        <dbReference type="Proteomes" id="UP000754883"/>
    </source>
</evidence>
<dbReference type="Gene3D" id="3.90.226.10">
    <property type="entry name" value="2-enoyl-CoA Hydratase, Chain A, domain 1"/>
    <property type="match status" value="1"/>
</dbReference>
<dbReference type="EMBL" id="CABFNO020001448">
    <property type="protein sequence ID" value="CAG9988333.1"/>
    <property type="molecule type" value="Genomic_DNA"/>
</dbReference>
<organism evidence="2 3">
    <name type="scientific">Clonostachys byssicola</name>
    <dbReference type="NCBI Taxonomy" id="160290"/>
    <lineage>
        <taxon>Eukaryota</taxon>
        <taxon>Fungi</taxon>
        <taxon>Dikarya</taxon>
        <taxon>Ascomycota</taxon>
        <taxon>Pezizomycotina</taxon>
        <taxon>Sordariomycetes</taxon>
        <taxon>Hypocreomycetidae</taxon>
        <taxon>Hypocreales</taxon>
        <taxon>Bionectriaceae</taxon>
        <taxon>Clonostachys</taxon>
    </lineage>
</organism>
<evidence type="ECO:0000256" key="1">
    <source>
        <dbReference type="SAM" id="SignalP"/>
    </source>
</evidence>
<keyword evidence="1" id="KW-0732">Signal</keyword>
<protein>
    <submittedName>
        <fullName evidence="2">Uncharacterized protein</fullName>
    </submittedName>
</protein>
<dbReference type="OrthoDB" id="410701at2759"/>